<protein>
    <submittedName>
        <fullName evidence="2">Esterase-like activity of phytase family protein</fullName>
    </submittedName>
</protein>
<sequence>MTLTTHAAAIRLHPVIRTRLFLTVAAVMLALLSNPAGLLADDLSIVYRGTFDLPGSTTDQHGNVFDIDGLSGITWTGGNNYWAVMDNSDKLVQLQVDLSANGSIASASVAGGLTLAHSRDHEGIAYTNPQRNSVFISDENRPMPGVREYSLANGALMQTVSIPSVFSNIRSNYGFESLTRQPNGQVMWTANEEALTVDGSLSSTSAGSVVRLQQFDVDGNNVAAGPQYAYITNPVHRSTNDDPTQTGARSRSGLVELVAMHDGRLLALERSFAQAGIFNLSSAYRNSIFLIDLNDATDVSDMAGLIGQNYTPASKSLLWSATRAIDPIAPIDPIGNLEGLTLGPQLPNGNWSLLGIVDWSDPIDLISANRLVAFELIGVIPEPGTAATLLTLAGFTLLRRRRHTACPS</sequence>
<proteinExistence type="predicted"/>
<dbReference type="InterPro" id="IPR027372">
    <property type="entry name" value="Phytase-like_dom"/>
</dbReference>
<evidence type="ECO:0000313" key="2">
    <source>
        <dbReference type="EMBL" id="MFA9477129.1"/>
    </source>
</evidence>
<accession>A0ABV4U3T0</accession>
<dbReference type="EMBL" id="JBGUBD010000001">
    <property type="protein sequence ID" value="MFA9477129.1"/>
    <property type="molecule type" value="Genomic_DNA"/>
</dbReference>
<reference evidence="2 3" key="1">
    <citation type="submission" date="2024-08" db="EMBL/GenBank/DDBJ databases">
        <title>Whole-genome sequencing of halo(alkali)philic microorganisms from hypersaline lakes.</title>
        <authorList>
            <person name="Sorokin D.Y."/>
            <person name="Merkel A.Y."/>
            <person name="Messina E."/>
            <person name="Yakimov M."/>
        </authorList>
    </citation>
    <scope>NUCLEOTIDE SEQUENCE [LARGE SCALE GENOMIC DNA]</scope>
    <source>
        <strain evidence="2 3">AB-hyl4</strain>
    </source>
</reference>
<dbReference type="RefSeq" id="WP_425344050.1">
    <property type="nucleotide sequence ID" value="NZ_JBGUBD010000001.1"/>
</dbReference>
<evidence type="ECO:0000259" key="1">
    <source>
        <dbReference type="Pfam" id="PF13449"/>
    </source>
</evidence>
<name>A0ABV4U3T0_9BACT</name>
<organism evidence="2 3">
    <name type="scientific">Natronomicrosphaera hydrolytica</name>
    <dbReference type="NCBI Taxonomy" id="3242702"/>
    <lineage>
        <taxon>Bacteria</taxon>
        <taxon>Pseudomonadati</taxon>
        <taxon>Planctomycetota</taxon>
        <taxon>Phycisphaerae</taxon>
        <taxon>Phycisphaerales</taxon>
        <taxon>Phycisphaeraceae</taxon>
        <taxon>Natronomicrosphaera</taxon>
    </lineage>
</organism>
<dbReference type="NCBIfam" id="TIGR02595">
    <property type="entry name" value="PEP_CTERM"/>
    <property type="match status" value="1"/>
</dbReference>
<dbReference type="InterPro" id="IPR013424">
    <property type="entry name" value="Ice-binding_C"/>
</dbReference>
<keyword evidence="3" id="KW-1185">Reference proteome</keyword>
<dbReference type="Proteomes" id="UP001575105">
    <property type="component" value="Unassembled WGS sequence"/>
</dbReference>
<dbReference type="PANTHER" id="PTHR37957">
    <property type="entry name" value="BLR7070 PROTEIN"/>
    <property type="match status" value="1"/>
</dbReference>
<feature type="domain" description="Phytase-like" evidence="1">
    <location>
        <begin position="68"/>
        <end position="356"/>
    </location>
</feature>
<comment type="caution">
    <text evidence="2">The sequence shown here is derived from an EMBL/GenBank/DDBJ whole genome shotgun (WGS) entry which is preliminary data.</text>
</comment>
<evidence type="ECO:0000313" key="3">
    <source>
        <dbReference type="Proteomes" id="UP001575105"/>
    </source>
</evidence>
<gene>
    <name evidence="2" type="ORF">ACERK3_02360</name>
</gene>
<dbReference type="Pfam" id="PF13449">
    <property type="entry name" value="Phytase-like"/>
    <property type="match status" value="1"/>
</dbReference>
<dbReference type="PANTHER" id="PTHR37957:SF1">
    <property type="entry name" value="PHYTASE-LIKE DOMAIN-CONTAINING PROTEIN"/>
    <property type="match status" value="1"/>
</dbReference>